<dbReference type="EMBL" id="ARPM03000051">
    <property type="protein sequence ID" value="ETZ05426.1"/>
    <property type="molecule type" value="Genomic_DNA"/>
</dbReference>
<dbReference type="Pfam" id="PF08713">
    <property type="entry name" value="DNA_alkylation"/>
    <property type="match status" value="1"/>
</dbReference>
<evidence type="ECO:0000313" key="2">
    <source>
        <dbReference type="Proteomes" id="UP000026922"/>
    </source>
</evidence>
<reference evidence="1 2" key="1">
    <citation type="journal article" date="2013" name="Genome Announc.">
        <title>Draft Genome Sequence of Holospora undulata Strain HU1, a Micronucleus-Specific Symbiont of the Ciliate Paramecium caudatum.</title>
        <authorList>
            <person name="Dohra H."/>
            <person name="Suzuki H."/>
            <person name="Suzuki T."/>
            <person name="Tanaka K."/>
            <person name="Fujishima M."/>
        </authorList>
    </citation>
    <scope>NUCLEOTIDE SEQUENCE [LARGE SCALE GENOMIC DNA]</scope>
    <source>
        <strain evidence="1 2">HU1</strain>
    </source>
</reference>
<keyword evidence="2" id="KW-1185">Reference proteome</keyword>
<name>A0A061JGY9_9PROT</name>
<evidence type="ECO:0000313" key="1">
    <source>
        <dbReference type="EMBL" id="ETZ05426.1"/>
    </source>
</evidence>
<dbReference type="AlphaFoldDB" id="A0A061JGY9"/>
<dbReference type="RefSeq" id="WP_024161326.1">
    <property type="nucleotide sequence ID" value="NZ_ARPM03000051.1"/>
</dbReference>
<organism evidence="1 2">
    <name type="scientific">Holospora undulata HU1</name>
    <dbReference type="NCBI Taxonomy" id="1321371"/>
    <lineage>
        <taxon>Bacteria</taxon>
        <taxon>Pseudomonadati</taxon>
        <taxon>Pseudomonadota</taxon>
        <taxon>Alphaproteobacteria</taxon>
        <taxon>Holosporales</taxon>
        <taxon>Holosporaceae</taxon>
        <taxon>Holospora</taxon>
    </lineage>
</organism>
<gene>
    <name evidence="1" type="ORF">K737_300134</name>
</gene>
<protein>
    <submittedName>
        <fullName evidence="1">DNA alkylation repair enzyme</fullName>
    </submittedName>
</protein>
<sequence>MKDAMSSTIQSLRKILQDSIDSSPEKASIFFKTGPGDYAQTDKFMGITVPTLRKIAKDFLFLSLEDLGILIQSAINEERLLALIILVQKYKKSKEEQREEIYEFYRTNIRYVNNWNLVDSSAHLIIGAHLFKKDHYFLEKLSESKNIWERRISIVATLYFIRKSELDCTFRIAELLKDDPHDLIHKAVGWMLREAGKKEEKRLILFLYDHAHTLPKTMLRYAMEKLNNEQKAVIIKFKNSKSC</sequence>
<dbReference type="CDD" id="cd06561">
    <property type="entry name" value="AlkD_like"/>
    <property type="match status" value="1"/>
</dbReference>
<dbReference type="PANTHER" id="PTHR34070">
    <property type="entry name" value="ARMADILLO-TYPE FOLD"/>
    <property type="match status" value="1"/>
</dbReference>
<dbReference type="Proteomes" id="UP000026922">
    <property type="component" value="Unassembled WGS sequence"/>
</dbReference>
<proteinExistence type="predicted"/>
<dbReference type="Gene3D" id="1.25.10.90">
    <property type="match status" value="1"/>
</dbReference>
<dbReference type="PANTHER" id="PTHR34070:SF1">
    <property type="entry name" value="DNA ALKYLATION REPAIR PROTEIN"/>
    <property type="match status" value="1"/>
</dbReference>
<dbReference type="InterPro" id="IPR016024">
    <property type="entry name" value="ARM-type_fold"/>
</dbReference>
<dbReference type="InterPro" id="IPR014825">
    <property type="entry name" value="DNA_alkylation"/>
</dbReference>
<dbReference type="SUPFAM" id="SSF48371">
    <property type="entry name" value="ARM repeat"/>
    <property type="match status" value="1"/>
</dbReference>
<accession>A0A061JGY9</accession>
<comment type="caution">
    <text evidence="1">The sequence shown here is derived from an EMBL/GenBank/DDBJ whole genome shotgun (WGS) entry which is preliminary data.</text>
</comment>